<name>A0A0B8ZWB9_9SPHN</name>
<keyword evidence="3" id="KW-1185">Reference proteome</keyword>
<gene>
    <name evidence="2" type="ORF">NJ75_04127</name>
</gene>
<dbReference type="AlphaFoldDB" id="A0A0B8ZWB9"/>
<dbReference type="Proteomes" id="UP000031338">
    <property type="component" value="Unassembled WGS sequence"/>
</dbReference>
<protein>
    <submittedName>
        <fullName evidence="2">Uncharacterized protein</fullName>
    </submittedName>
</protein>
<evidence type="ECO:0000256" key="1">
    <source>
        <dbReference type="SAM" id="Phobius"/>
    </source>
</evidence>
<accession>A0A0B8ZWB9</accession>
<comment type="caution">
    <text evidence="2">The sequence shown here is derived from an EMBL/GenBank/DDBJ whole genome shotgun (WGS) entry which is preliminary data.</text>
</comment>
<dbReference type="PATRIC" id="fig|48936.3.peg.4156"/>
<keyword evidence="1" id="KW-0472">Membrane</keyword>
<dbReference type="EMBL" id="JRVC01000028">
    <property type="protein sequence ID" value="KHS42566.1"/>
    <property type="molecule type" value="Genomic_DNA"/>
</dbReference>
<keyword evidence="1" id="KW-1133">Transmembrane helix</keyword>
<keyword evidence="1" id="KW-0812">Transmembrane</keyword>
<organism evidence="2 3">
    <name type="scientific">Novosphingobium subterraneum</name>
    <dbReference type="NCBI Taxonomy" id="48936"/>
    <lineage>
        <taxon>Bacteria</taxon>
        <taxon>Pseudomonadati</taxon>
        <taxon>Pseudomonadota</taxon>
        <taxon>Alphaproteobacteria</taxon>
        <taxon>Sphingomonadales</taxon>
        <taxon>Sphingomonadaceae</taxon>
        <taxon>Novosphingobium</taxon>
    </lineage>
</organism>
<dbReference type="RefSeq" id="WP_039337767.1">
    <property type="nucleotide sequence ID" value="NZ_JRVC01000028.1"/>
</dbReference>
<dbReference type="STRING" id="48936.NJ75_04127"/>
<sequence length="169" mass="18628">MARPSHNIVVFECSARRDPRWWLMGVLGAAFVSASLMVNPKDNCSEGGECAPWLVPVAGAVGALGLVGAAGQLVANTRRGSRLDLEAGTLEWWQGRTRRRPGNHGFIALADISRIVVRRGDDSSDLISLYDQQGERLRLFDSEVIGETPEEWARKLVLFAPRIVFDLQD</sequence>
<evidence type="ECO:0000313" key="2">
    <source>
        <dbReference type="EMBL" id="KHS42566.1"/>
    </source>
</evidence>
<reference evidence="2 3" key="1">
    <citation type="submission" date="2014-10" db="EMBL/GenBank/DDBJ databases">
        <title>Draft genome sequence of Novosphingobium subterraneum DSM 12447.</title>
        <authorList>
            <person name="Gan H.M."/>
            <person name="Gan H.Y."/>
            <person name="Savka M.A."/>
        </authorList>
    </citation>
    <scope>NUCLEOTIDE SEQUENCE [LARGE SCALE GENOMIC DNA]</scope>
    <source>
        <strain evidence="2 3">DSM 12447</strain>
    </source>
</reference>
<feature type="transmembrane region" description="Helical" evidence="1">
    <location>
        <begin position="21"/>
        <end position="38"/>
    </location>
</feature>
<proteinExistence type="predicted"/>
<feature type="transmembrane region" description="Helical" evidence="1">
    <location>
        <begin position="53"/>
        <end position="75"/>
    </location>
</feature>
<evidence type="ECO:0000313" key="3">
    <source>
        <dbReference type="Proteomes" id="UP000031338"/>
    </source>
</evidence>